<dbReference type="GO" id="GO:0043165">
    <property type="term" value="P:Gram-negative-bacterium-type cell outer membrane assembly"/>
    <property type="evidence" value="ECO:0007669"/>
    <property type="project" value="UniProtKB-UniRule"/>
</dbReference>
<dbReference type="Gene3D" id="2.60.450.10">
    <property type="entry name" value="Lipopolysaccharide (LPS) transport protein A like domain"/>
    <property type="match status" value="1"/>
</dbReference>
<evidence type="ECO:0000256" key="2">
    <source>
        <dbReference type="ARBA" id="ARBA00023136"/>
    </source>
</evidence>
<evidence type="ECO:0000313" key="8">
    <source>
        <dbReference type="Proteomes" id="UP000514752"/>
    </source>
</evidence>
<dbReference type="PANTHER" id="PTHR30189:SF1">
    <property type="entry name" value="LPS-ASSEMBLY PROTEIN LPTD"/>
    <property type="match status" value="1"/>
</dbReference>
<keyword evidence="2 4" id="KW-0472">Membrane</keyword>
<evidence type="ECO:0000259" key="5">
    <source>
        <dbReference type="Pfam" id="PF03968"/>
    </source>
</evidence>
<dbReference type="EMBL" id="CP059567">
    <property type="protein sequence ID" value="QMT40868.1"/>
    <property type="molecule type" value="Genomic_DNA"/>
</dbReference>
<proteinExistence type="inferred from homology"/>
<feature type="chain" id="PRO_5028543006" description="LPS-assembly protein LptD" evidence="4">
    <location>
        <begin position="27"/>
        <end position="766"/>
    </location>
</feature>
<comment type="subcellular location">
    <subcellularLocation>
        <location evidence="4">Cell outer membrane</location>
    </subcellularLocation>
</comment>
<evidence type="ECO:0000313" key="7">
    <source>
        <dbReference type="EMBL" id="QMT40868.1"/>
    </source>
</evidence>
<keyword evidence="1 4" id="KW-0732">Signal</keyword>
<feature type="signal peptide" evidence="4">
    <location>
        <begin position="1"/>
        <end position="26"/>
    </location>
</feature>
<protein>
    <recommendedName>
        <fullName evidence="4">LPS-assembly protein LptD</fullName>
    </recommendedName>
</protein>
<dbReference type="GO" id="GO:0015920">
    <property type="term" value="P:lipopolysaccharide transport"/>
    <property type="evidence" value="ECO:0007669"/>
    <property type="project" value="InterPro"/>
</dbReference>
<dbReference type="Pfam" id="PF03968">
    <property type="entry name" value="LptD_N"/>
    <property type="match status" value="1"/>
</dbReference>
<dbReference type="PANTHER" id="PTHR30189">
    <property type="entry name" value="LPS-ASSEMBLY PROTEIN"/>
    <property type="match status" value="1"/>
</dbReference>
<organism evidence="7 8">
    <name type="scientific">Neisseria shayeganii</name>
    <dbReference type="NCBI Taxonomy" id="607712"/>
    <lineage>
        <taxon>Bacteria</taxon>
        <taxon>Pseudomonadati</taxon>
        <taxon>Pseudomonadota</taxon>
        <taxon>Betaproteobacteria</taxon>
        <taxon>Neisseriales</taxon>
        <taxon>Neisseriaceae</taxon>
        <taxon>Neisseria</taxon>
    </lineage>
</organism>
<sequence length="766" mass="86396" precursor="true">MLRLFRPNPVAVAVLAAWSLTGSLAAAPVPLAQEGVRCDSPGAPKHLIEPIGADAGNAPADGATRIEAERVAGQSDVRVRAEGDVVVSRDDQVIRADWIDYHQPQETVRAGEAFTLEQGNGRVSGEALTYRLDTHQGEAKNARFESDDGERRFQGSGETVRVEGENRYRLENARFNTCNPGDESWYIRASSIEADYDRNVGVARNAALVLGGVPVFYTPWIDFPLNGNRKSGFLVPTVSIGSDGGSVSLPYYFNLAPHYDATLTPTLYTRRGLQVAGQLRYLRPSYRGQMDLAVLPNDRLSRHDTRTQADWVHQHQFSNSLSGGIDFHQVSDDDYYRDFYKRNDIATNVNLNRQAWLNHQTRLGGGRLDSYLTVQKYQTLANADGYEDAPYALLPRLTTQWSRNLPYADVSVYGQFSRFSHDWKQQGSRLVLSPAIRAEFNRPWGYLRPKFQLHATYYDLDGSGGKPARSLSRVLPIVSVDGGLTFERQAGWQGRRYVQTLEPRLFYAYIPTKEQEDLPLFDTAENSFTYSQLFRENRFSGHDRINAANFLTTAVQTRLYNADNGEERLRAGIGQRLYFNRDDVGLEGRRTRRGSGRSDVLAFADGRLTDSIWVNGDVHYNTTLNVADKYNLGLRYSPEPGKTVSVRYQYRRDGEIYDTIYGKVRQADVAFQWPVSRNLYLVGRHSYSFTERKPVEHLLGMEYISSCGCWSFSAVGQHYVTGVNSSKNAVFLQLRLRDLSSLGNNPLEPLRQSVPGYTDIEEVNRK</sequence>
<gene>
    <name evidence="4" type="primary">lptD</name>
    <name evidence="7" type="ORF">H3L94_02080</name>
</gene>
<comment type="caution">
    <text evidence="4">Lacks conserved residue(s) required for the propagation of feature annotation.</text>
</comment>
<comment type="subunit">
    <text evidence="4">Component of the lipopolysaccharide transport and assembly complex. Interacts with LptE and LptA.</text>
</comment>
<dbReference type="GO" id="GO:1990351">
    <property type="term" value="C:transporter complex"/>
    <property type="evidence" value="ECO:0007669"/>
    <property type="project" value="TreeGrafter"/>
</dbReference>
<evidence type="ECO:0000259" key="6">
    <source>
        <dbReference type="Pfam" id="PF04453"/>
    </source>
</evidence>
<reference evidence="7 8" key="1">
    <citation type="submission" date="2020-07" db="EMBL/GenBank/DDBJ databases">
        <title>Genomic diversity of species in the Neisseriaceae family.</title>
        <authorList>
            <person name="Vincent A.T."/>
            <person name="Bernet E."/>
            <person name="Veyrier F.J."/>
        </authorList>
    </citation>
    <scope>NUCLEOTIDE SEQUENCE [LARGE SCALE GENOMIC DNA]</scope>
    <source>
        <strain evidence="7 8">DSM 22244</strain>
    </source>
</reference>
<evidence type="ECO:0000256" key="1">
    <source>
        <dbReference type="ARBA" id="ARBA00022729"/>
    </source>
</evidence>
<dbReference type="InterPro" id="IPR050218">
    <property type="entry name" value="LptD"/>
</dbReference>
<feature type="domain" description="LptD C-terminal" evidence="6">
    <location>
        <begin position="305"/>
        <end position="678"/>
    </location>
</feature>
<name>A0A7D7S8A7_9NEIS</name>
<dbReference type="Proteomes" id="UP000514752">
    <property type="component" value="Chromosome"/>
</dbReference>
<dbReference type="InterPro" id="IPR020889">
    <property type="entry name" value="LipoPS_assembly_LptD"/>
</dbReference>
<dbReference type="Pfam" id="PF04453">
    <property type="entry name" value="LptD"/>
    <property type="match status" value="1"/>
</dbReference>
<accession>A0A7D7S8A7</accession>
<evidence type="ECO:0000256" key="4">
    <source>
        <dbReference type="HAMAP-Rule" id="MF_01411"/>
    </source>
</evidence>
<comment type="similarity">
    <text evidence="4">Belongs to the LptD family.</text>
</comment>
<dbReference type="KEGG" id="nsg:H3L94_02080"/>
<dbReference type="InterPro" id="IPR005653">
    <property type="entry name" value="OstA-like_N"/>
</dbReference>
<evidence type="ECO:0000256" key="3">
    <source>
        <dbReference type="ARBA" id="ARBA00023237"/>
    </source>
</evidence>
<keyword evidence="3 4" id="KW-0998">Cell outer membrane</keyword>
<dbReference type="InterPro" id="IPR007543">
    <property type="entry name" value="LptD_C"/>
</dbReference>
<dbReference type="GO" id="GO:0009279">
    <property type="term" value="C:cell outer membrane"/>
    <property type="evidence" value="ECO:0007669"/>
    <property type="project" value="UniProtKB-SubCell"/>
</dbReference>
<comment type="function">
    <text evidence="4">Together with LptE, is involved in the assembly of lipopolysaccharide (LPS) at the surface of the outer membrane.</text>
</comment>
<feature type="domain" description="Organic solvent tolerance-like N-terminal" evidence="5">
    <location>
        <begin position="74"/>
        <end position="198"/>
    </location>
</feature>
<dbReference type="AlphaFoldDB" id="A0A7D7S8A7"/>
<dbReference type="HAMAP" id="MF_01411">
    <property type="entry name" value="LPS_assembly_LptD"/>
    <property type="match status" value="1"/>
</dbReference>